<organism evidence="2">
    <name type="scientific">Oppiella nova</name>
    <dbReference type="NCBI Taxonomy" id="334625"/>
    <lineage>
        <taxon>Eukaryota</taxon>
        <taxon>Metazoa</taxon>
        <taxon>Ecdysozoa</taxon>
        <taxon>Arthropoda</taxon>
        <taxon>Chelicerata</taxon>
        <taxon>Arachnida</taxon>
        <taxon>Acari</taxon>
        <taxon>Acariformes</taxon>
        <taxon>Sarcoptiformes</taxon>
        <taxon>Oribatida</taxon>
        <taxon>Brachypylina</taxon>
        <taxon>Oppioidea</taxon>
        <taxon>Oppiidae</taxon>
        <taxon>Oppiella</taxon>
    </lineage>
</organism>
<dbReference type="AlphaFoldDB" id="A0A7R9M5Y2"/>
<dbReference type="GO" id="GO:0015031">
    <property type="term" value="P:protein transport"/>
    <property type="evidence" value="ECO:0007669"/>
    <property type="project" value="TreeGrafter"/>
</dbReference>
<dbReference type="InterPro" id="IPR011022">
    <property type="entry name" value="Arrestin_C-like"/>
</dbReference>
<dbReference type="Gene3D" id="2.60.40.640">
    <property type="match status" value="2"/>
</dbReference>
<protein>
    <recommendedName>
        <fullName evidence="1">Arrestin C-terminal-like domain-containing protein</fullName>
    </recommendedName>
</protein>
<dbReference type="PANTHER" id="PTHR11188">
    <property type="entry name" value="ARRESTIN DOMAIN CONTAINING PROTEIN"/>
    <property type="match status" value="1"/>
</dbReference>
<evidence type="ECO:0000313" key="3">
    <source>
        <dbReference type="Proteomes" id="UP000728032"/>
    </source>
</evidence>
<dbReference type="Proteomes" id="UP000728032">
    <property type="component" value="Unassembled WGS sequence"/>
</dbReference>
<dbReference type="Pfam" id="PF02752">
    <property type="entry name" value="Arrestin_C"/>
    <property type="match status" value="1"/>
</dbReference>
<sequence>MGKIQLRDFKIVFNSKNGKTIPSSFTGIQGSVKYWIEAEIDKSSSLFSPNHKTKAEFIVEAPIIVQNPMSPLKISGQKNNDIKMDAMITKRTFHPGELISCECVIVNKLSTSVRPRVTLKQTQTFSVRDNHNTKIQVTNKCVIIKGLLVGPGVTDMQTLLMPIPADIQLSIDCPIISVSYELHLTADIPLARDLHIDLPINITKFQLYEYRCLIQKTLPMVWEVILREVFDSENPTYGLGSNITGRCVIALDGTLHLSK</sequence>
<gene>
    <name evidence="2" type="ORF">ONB1V03_LOCUS10571</name>
</gene>
<name>A0A7R9M5Y2_9ACAR</name>
<dbReference type="SUPFAM" id="SSF81296">
    <property type="entry name" value="E set domains"/>
    <property type="match status" value="1"/>
</dbReference>
<dbReference type="InterPro" id="IPR014752">
    <property type="entry name" value="Arrestin-like_C"/>
</dbReference>
<proteinExistence type="predicted"/>
<feature type="domain" description="Arrestin C-terminal-like" evidence="1">
    <location>
        <begin position="78"/>
        <end position="205"/>
    </location>
</feature>
<evidence type="ECO:0000313" key="2">
    <source>
        <dbReference type="EMBL" id="CAD7653920.1"/>
    </source>
</evidence>
<dbReference type="GO" id="GO:0005737">
    <property type="term" value="C:cytoplasm"/>
    <property type="evidence" value="ECO:0007669"/>
    <property type="project" value="TreeGrafter"/>
</dbReference>
<dbReference type="EMBL" id="OC922089">
    <property type="protein sequence ID" value="CAD7653920.1"/>
    <property type="molecule type" value="Genomic_DNA"/>
</dbReference>
<evidence type="ECO:0000259" key="1">
    <source>
        <dbReference type="SMART" id="SM01017"/>
    </source>
</evidence>
<dbReference type="EMBL" id="CAJPVJ010007264">
    <property type="protein sequence ID" value="CAG2171107.1"/>
    <property type="molecule type" value="Genomic_DNA"/>
</dbReference>
<accession>A0A7R9M5Y2</accession>
<keyword evidence="3" id="KW-1185">Reference proteome</keyword>
<dbReference type="InterPro" id="IPR050357">
    <property type="entry name" value="Arrestin_domain-protein"/>
</dbReference>
<dbReference type="InterPro" id="IPR014756">
    <property type="entry name" value="Ig_E-set"/>
</dbReference>
<dbReference type="OrthoDB" id="2333384at2759"/>
<reference evidence="2" key="1">
    <citation type="submission" date="2020-11" db="EMBL/GenBank/DDBJ databases">
        <authorList>
            <person name="Tran Van P."/>
        </authorList>
    </citation>
    <scope>NUCLEOTIDE SEQUENCE</scope>
</reference>
<dbReference type="SMART" id="SM01017">
    <property type="entry name" value="Arrestin_C"/>
    <property type="match status" value="1"/>
</dbReference>
<feature type="non-terminal residue" evidence="2">
    <location>
        <position position="1"/>
    </location>
</feature>
<dbReference type="PANTHER" id="PTHR11188:SF17">
    <property type="entry name" value="FI21816P1"/>
    <property type="match status" value="1"/>
</dbReference>